<evidence type="ECO:0000313" key="2">
    <source>
        <dbReference type="EMBL" id="EMR63303.1"/>
    </source>
</evidence>
<name>M7SGB9_EUTLA</name>
<feature type="region of interest" description="Disordered" evidence="1">
    <location>
        <begin position="371"/>
        <end position="392"/>
    </location>
</feature>
<evidence type="ECO:0000256" key="1">
    <source>
        <dbReference type="SAM" id="MobiDB-lite"/>
    </source>
</evidence>
<feature type="region of interest" description="Disordered" evidence="1">
    <location>
        <begin position="54"/>
        <end position="102"/>
    </location>
</feature>
<protein>
    <submittedName>
        <fullName evidence="2">Uncharacterized protein</fullName>
    </submittedName>
</protein>
<proteinExistence type="predicted"/>
<evidence type="ECO:0000313" key="3">
    <source>
        <dbReference type="Proteomes" id="UP000012174"/>
    </source>
</evidence>
<dbReference type="OrthoDB" id="5236058at2759"/>
<feature type="compositionally biased region" description="Basic and acidic residues" evidence="1">
    <location>
        <begin position="495"/>
        <end position="506"/>
    </location>
</feature>
<dbReference type="AlphaFoldDB" id="M7SGB9"/>
<gene>
    <name evidence="2" type="ORF">UCREL1_9746</name>
</gene>
<dbReference type="Proteomes" id="UP000012174">
    <property type="component" value="Unassembled WGS sequence"/>
</dbReference>
<feature type="compositionally biased region" description="Low complexity" evidence="1">
    <location>
        <begin position="262"/>
        <end position="273"/>
    </location>
</feature>
<feature type="region of interest" description="Disordered" evidence="1">
    <location>
        <begin position="411"/>
        <end position="528"/>
    </location>
</feature>
<feature type="compositionally biased region" description="Pro residues" evidence="1">
    <location>
        <begin position="482"/>
        <end position="491"/>
    </location>
</feature>
<sequence>MAPNPLGFIQACLMPCLPRAKKSNSASHRGEYYNAQLRANLGMPERPMRLANMTADSQQQQPAENSNITTTTGGEPGTRRSAPQPRGRFPTNGAAANNRASNTTVMKWADTPMETEQLAEFFGQMQTLNHLPYAICGRGALVDHGLSARKAKQVSILVPAQSKDVVASWAKSSGWVVQRGNNNNNNSNNGVFVGIPLASDGSLRQLRVKYLDDSQFEQLERVRSNLNDGAASVLSLTSQLDHLAAAWLDHYRRGEEAVDAASTDSTNTNNNRKSNSHEKPLREIARDILWTLSEMACPASSKGKGKAPTLKPDLHLLPTLQSEQFFVPFTERYMEARTEMARAGIDVGAILAGLRERRSLREHDEMLARFGAARPGRDDDGDEDDQLPFNRIQDLNSRKSVYTLATNISVSDLSKSSPAPLTPPFVKLPPQSRQKSKKSGKSGKAERSSKSEEGKEKKKEKGSASGRRSRSVRVSSSRPDVVPAPAPPPPAFIGEGERGGVRRSESTKAPLRRSAIPPAQPRKSTEWI</sequence>
<reference evidence="3" key="1">
    <citation type="journal article" date="2013" name="Genome Announc.">
        <title>Draft genome sequence of the grapevine dieback fungus Eutypa lata UCR-EL1.</title>
        <authorList>
            <person name="Blanco-Ulate B."/>
            <person name="Rolshausen P.E."/>
            <person name="Cantu D."/>
        </authorList>
    </citation>
    <scope>NUCLEOTIDE SEQUENCE [LARGE SCALE GENOMIC DNA]</scope>
    <source>
        <strain evidence="3">UCR-EL1</strain>
    </source>
</reference>
<feature type="compositionally biased region" description="Polar residues" evidence="1">
    <location>
        <begin position="54"/>
        <end position="68"/>
    </location>
</feature>
<dbReference type="eggNOG" id="ENOG502T36W">
    <property type="taxonomic scope" value="Eukaryota"/>
</dbReference>
<dbReference type="KEGG" id="ela:UCREL1_9746"/>
<dbReference type="HOGENOM" id="CLU_515827_0_0_1"/>
<feature type="compositionally biased region" description="Basic and acidic residues" evidence="1">
    <location>
        <begin position="443"/>
        <end position="462"/>
    </location>
</feature>
<accession>M7SGB9</accession>
<dbReference type="OMA" id="EMACPAS"/>
<organism evidence="2 3">
    <name type="scientific">Eutypa lata (strain UCR-EL1)</name>
    <name type="common">Grapevine dieback disease fungus</name>
    <name type="synonym">Eutypa armeniacae</name>
    <dbReference type="NCBI Taxonomy" id="1287681"/>
    <lineage>
        <taxon>Eukaryota</taxon>
        <taxon>Fungi</taxon>
        <taxon>Dikarya</taxon>
        <taxon>Ascomycota</taxon>
        <taxon>Pezizomycotina</taxon>
        <taxon>Sordariomycetes</taxon>
        <taxon>Xylariomycetidae</taxon>
        <taxon>Xylariales</taxon>
        <taxon>Diatrypaceae</taxon>
        <taxon>Eutypa</taxon>
    </lineage>
</organism>
<dbReference type="EMBL" id="KB707241">
    <property type="protein sequence ID" value="EMR63303.1"/>
    <property type="molecule type" value="Genomic_DNA"/>
</dbReference>
<keyword evidence="3" id="KW-1185">Reference proteome</keyword>
<dbReference type="STRING" id="1287681.M7SGB9"/>
<feature type="region of interest" description="Disordered" evidence="1">
    <location>
        <begin position="258"/>
        <end position="280"/>
    </location>
</feature>